<organism evidence="2">
    <name type="scientific">uncultured Caudovirales phage</name>
    <dbReference type="NCBI Taxonomy" id="2100421"/>
    <lineage>
        <taxon>Viruses</taxon>
        <taxon>Duplodnaviria</taxon>
        <taxon>Heunggongvirae</taxon>
        <taxon>Uroviricota</taxon>
        <taxon>Caudoviricetes</taxon>
        <taxon>Peduoviridae</taxon>
        <taxon>Maltschvirus</taxon>
        <taxon>Maltschvirus maltsch</taxon>
    </lineage>
</organism>
<reference evidence="2" key="1">
    <citation type="submission" date="2020-04" db="EMBL/GenBank/DDBJ databases">
        <authorList>
            <person name="Chiriac C."/>
            <person name="Salcher M."/>
            <person name="Ghai R."/>
            <person name="Kavagutti S V."/>
        </authorList>
    </citation>
    <scope>NUCLEOTIDE SEQUENCE</scope>
</reference>
<evidence type="ECO:0000313" key="2">
    <source>
        <dbReference type="EMBL" id="CAB4127352.1"/>
    </source>
</evidence>
<evidence type="ECO:0000256" key="1">
    <source>
        <dbReference type="SAM" id="MobiDB-lite"/>
    </source>
</evidence>
<dbReference type="EMBL" id="LR796208">
    <property type="protein sequence ID" value="CAB4127352.1"/>
    <property type="molecule type" value="Genomic_DNA"/>
</dbReference>
<name>A0A6J5L177_9CAUD</name>
<feature type="region of interest" description="Disordered" evidence="1">
    <location>
        <begin position="134"/>
        <end position="154"/>
    </location>
</feature>
<protein>
    <submittedName>
        <fullName evidence="2">Uncharacterized protein</fullName>
    </submittedName>
</protein>
<sequence length="181" mass="20585">MSRVVDNLIAYRVLSMLVKPFPETEAFKLGIIDKNGKKLKDPQTEEEKDAYDYLSRLTFNLKKLINKLPGGDNKLKNIIAALYLIKEQWYSKSELETISEQELHRILNLNVILAEETLQYRMFVEDGAIVGQGQQVASTEPTNKTTGPVSTQEPVIRKKRPPIVTRQSMKPVSVDLNQKAL</sequence>
<gene>
    <name evidence="2" type="ORF">UFOVP84_144</name>
</gene>
<feature type="compositionally biased region" description="Polar residues" evidence="1">
    <location>
        <begin position="134"/>
        <end position="153"/>
    </location>
</feature>
<proteinExistence type="predicted"/>
<accession>A0A6J5L177</accession>